<dbReference type="PANTHER" id="PTHR45629">
    <property type="entry name" value="SNF2/RAD54 FAMILY MEMBER"/>
    <property type="match status" value="1"/>
</dbReference>
<feature type="compositionally biased region" description="Acidic residues" evidence="1">
    <location>
        <begin position="293"/>
        <end position="306"/>
    </location>
</feature>
<dbReference type="GO" id="GO:0006283">
    <property type="term" value="P:transcription-coupled nucleotide-excision repair"/>
    <property type="evidence" value="ECO:0007669"/>
    <property type="project" value="TreeGrafter"/>
</dbReference>
<feature type="compositionally biased region" description="Basic and acidic residues" evidence="1">
    <location>
        <begin position="44"/>
        <end position="58"/>
    </location>
</feature>
<dbReference type="InterPro" id="IPR050496">
    <property type="entry name" value="SNF2_RAD54_helicase_repair"/>
</dbReference>
<evidence type="ECO:0000259" key="2">
    <source>
        <dbReference type="Pfam" id="PF00176"/>
    </source>
</evidence>
<dbReference type="PANTHER" id="PTHR45629:SF7">
    <property type="entry name" value="DNA EXCISION REPAIR PROTEIN ERCC-6-RELATED"/>
    <property type="match status" value="1"/>
</dbReference>
<dbReference type="InterPro" id="IPR027417">
    <property type="entry name" value="P-loop_NTPase"/>
</dbReference>
<accession>A0AAW2UTG5</accession>
<proteinExistence type="predicted"/>
<organism evidence="3">
    <name type="scientific">Sesamum radiatum</name>
    <name type="common">Black benniseed</name>
    <dbReference type="NCBI Taxonomy" id="300843"/>
    <lineage>
        <taxon>Eukaryota</taxon>
        <taxon>Viridiplantae</taxon>
        <taxon>Streptophyta</taxon>
        <taxon>Embryophyta</taxon>
        <taxon>Tracheophyta</taxon>
        <taxon>Spermatophyta</taxon>
        <taxon>Magnoliopsida</taxon>
        <taxon>eudicotyledons</taxon>
        <taxon>Gunneridae</taxon>
        <taxon>Pentapetalae</taxon>
        <taxon>asterids</taxon>
        <taxon>lamiids</taxon>
        <taxon>Lamiales</taxon>
        <taxon>Pedaliaceae</taxon>
        <taxon>Sesamum</taxon>
    </lineage>
</organism>
<name>A0AAW2UTG5_SESRA</name>
<dbReference type="EMBL" id="JACGWJ010000005">
    <property type="protein sequence ID" value="KAL0418631.1"/>
    <property type="molecule type" value="Genomic_DNA"/>
</dbReference>
<comment type="caution">
    <text evidence="3">The sequence shown here is derived from an EMBL/GenBank/DDBJ whole genome shotgun (WGS) entry which is preliminary data.</text>
</comment>
<feature type="region of interest" description="Disordered" evidence="1">
    <location>
        <begin position="1"/>
        <end position="66"/>
    </location>
</feature>
<dbReference type="GO" id="GO:0005524">
    <property type="term" value="F:ATP binding"/>
    <property type="evidence" value="ECO:0007669"/>
    <property type="project" value="InterPro"/>
</dbReference>
<dbReference type="Pfam" id="PF00176">
    <property type="entry name" value="SNF2-rel_dom"/>
    <property type="match status" value="1"/>
</dbReference>
<dbReference type="SUPFAM" id="SSF52540">
    <property type="entry name" value="P-loop containing nucleoside triphosphate hydrolases"/>
    <property type="match status" value="1"/>
</dbReference>
<feature type="region of interest" description="Disordered" evidence="1">
    <location>
        <begin position="237"/>
        <end position="257"/>
    </location>
</feature>
<dbReference type="InterPro" id="IPR000330">
    <property type="entry name" value="SNF2_N"/>
</dbReference>
<evidence type="ECO:0000256" key="1">
    <source>
        <dbReference type="SAM" id="MobiDB-lite"/>
    </source>
</evidence>
<dbReference type="Gene3D" id="3.40.50.10810">
    <property type="entry name" value="Tandem AAA-ATPase domain"/>
    <property type="match status" value="1"/>
</dbReference>
<sequence>MDEDEEDRVLLSTLGVTSANPEDIERNILEKARKDADDYNEGAGAREEETVGRTKSKETSSSSNGNLVNKLRAVQVEIDAVTSAVEQLENFKRDEDHFPDGDDEIEQGNAEAERNILQASSNDLTLQHALAVDRLQSLIKTRAQLEKEISDSPRNGQHDRLLRNLVKEEPKSKRWLKEVDKTSQNQKKRLKRVSFTEDDDFDAVLNAASAGFVETERDELVRKGILTPFHKLKGYERRIQEPGSSSRHVESEDGVENNDLASSSIARAVQLISEASQARPTTKMLDPESASSNEDDSLEDVEDVDDEGPPFLTLEGGLKIPETIFSELFDYQKVGVQWLWELHCQRAGGIIGDEMGLGKTVQILAFLGSLHFSGMYKPSIIICPVTLLRQWRREARKWYPGFHVELLHDSAQEVPIRKKRSRSMTVIVIAKILLIVVLKKNRHPKIPKIPKSGIL</sequence>
<gene>
    <name evidence="3" type="ORF">Sradi_1276600</name>
</gene>
<reference evidence="3" key="1">
    <citation type="submission" date="2020-06" db="EMBL/GenBank/DDBJ databases">
        <authorList>
            <person name="Li T."/>
            <person name="Hu X."/>
            <person name="Zhang T."/>
            <person name="Song X."/>
            <person name="Zhang H."/>
            <person name="Dai N."/>
            <person name="Sheng W."/>
            <person name="Hou X."/>
            <person name="Wei L."/>
        </authorList>
    </citation>
    <scope>NUCLEOTIDE SEQUENCE</scope>
    <source>
        <strain evidence="3">G02</strain>
        <tissue evidence="3">Leaf</tissue>
    </source>
</reference>
<dbReference type="AlphaFoldDB" id="A0AAW2UTG5"/>
<dbReference type="InterPro" id="IPR038718">
    <property type="entry name" value="SNF2-like_sf"/>
</dbReference>
<evidence type="ECO:0000313" key="3">
    <source>
        <dbReference type="EMBL" id="KAL0418631.1"/>
    </source>
</evidence>
<reference evidence="3" key="2">
    <citation type="journal article" date="2024" name="Plant">
        <title>Genomic evolution and insights into agronomic trait innovations of Sesamum species.</title>
        <authorList>
            <person name="Miao H."/>
            <person name="Wang L."/>
            <person name="Qu L."/>
            <person name="Liu H."/>
            <person name="Sun Y."/>
            <person name="Le M."/>
            <person name="Wang Q."/>
            <person name="Wei S."/>
            <person name="Zheng Y."/>
            <person name="Lin W."/>
            <person name="Duan Y."/>
            <person name="Cao H."/>
            <person name="Xiong S."/>
            <person name="Wang X."/>
            <person name="Wei L."/>
            <person name="Li C."/>
            <person name="Ma Q."/>
            <person name="Ju M."/>
            <person name="Zhao R."/>
            <person name="Li G."/>
            <person name="Mu C."/>
            <person name="Tian Q."/>
            <person name="Mei H."/>
            <person name="Zhang T."/>
            <person name="Gao T."/>
            <person name="Zhang H."/>
        </authorList>
    </citation>
    <scope>NUCLEOTIDE SEQUENCE</scope>
    <source>
        <strain evidence="3">G02</strain>
    </source>
</reference>
<feature type="compositionally biased region" description="Basic and acidic residues" evidence="1">
    <location>
        <begin position="23"/>
        <end position="37"/>
    </location>
</feature>
<feature type="domain" description="SNF2 N-terminal" evidence="2">
    <location>
        <begin position="331"/>
        <end position="430"/>
    </location>
</feature>
<dbReference type="GO" id="GO:0008094">
    <property type="term" value="F:ATP-dependent activity, acting on DNA"/>
    <property type="evidence" value="ECO:0007669"/>
    <property type="project" value="TreeGrafter"/>
</dbReference>
<dbReference type="GO" id="GO:0005634">
    <property type="term" value="C:nucleus"/>
    <property type="evidence" value="ECO:0007669"/>
    <property type="project" value="TreeGrafter"/>
</dbReference>
<protein>
    <submittedName>
        <fullName evidence="3">Protein CHROMATIN REMODELING 8</fullName>
    </submittedName>
</protein>
<feature type="region of interest" description="Disordered" evidence="1">
    <location>
        <begin position="276"/>
        <end position="306"/>
    </location>
</feature>